<feature type="compositionally biased region" description="Basic and acidic residues" evidence="12">
    <location>
        <begin position="413"/>
        <end position="445"/>
    </location>
</feature>
<evidence type="ECO:0000256" key="10">
    <source>
        <dbReference type="ARBA" id="ARBA00023212"/>
    </source>
</evidence>
<dbReference type="Pfam" id="PF05783">
    <property type="entry name" value="DLIC"/>
    <property type="match status" value="1"/>
</dbReference>
<dbReference type="EMBL" id="VJMJ01000313">
    <property type="protein sequence ID" value="KAF0723208.1"/>
    <property type="molecule type" value="Genomic_DNA"/>
</dbReference>
<comment type="subunit">
    <text evidence="11">Homodimer. The cytoplasmic dynein 1 complex consists of two catalytic heavy chains (HCs) and a number of non-catalytic subunits presented by intermediate chains (ICs).</text>
</comment>
<evidence type="ECO:0000256" key="8">
    <source>
        <dbReference type="ARBA" id="ARBA00023017"/>
    </source>
</evidence>
<dbReference type="GO" id="GO:0005868">
    <property type="term" value="C:cytoplasmic dynein complex"/>
    <property type="evidence" value="ECO:0007669"/>
    <property type="project" value="UniProtKB-UniRule"/>
</dbReference>
<evidence type="ECO:0000313" key="14">
    <source>
        <dbReference type="Proteomes" id="UP000481153"/>
    </source>
</evidence>
<dbReference type="VEuPathDB" id="FungiDB:AeMF1_009498"/>
<dbReference type="GO" id="GO:0045504">
    <property type="term" value="F:dynein heavy chain binding"/>
    <property type="evidence" value="ECO:0007669"/>
    <property type="project" value="TreeGrafter"/>
</dbReference>
<dbReference type="GO" id="GO:0005813">
    <property type="term" value="C:centrosome"/>
    <property type="evidence" value="ECO:0007669"/>
    <property type="project" value="TreeGrafter"/>
</dbReference>
<dbReference type="AlphaFoldDB" id="A0A6G0W7S0"/>
<comment type="similarity">
    <text evidence="2 11">Belongs to the dynein light intermediate chain family.</text>
</comment>
<evidence type="ECO:0000256" key="3">
    <source>
        <dbReference type="ARBA" id="ARBA00022448"/>
    </source>
</evidence>
<evidence type="ECO:0000256" key="1">
    <source>
        <dbReference type="ARBA" id="ARBA00004245"/>
    </source>
</evidence>
<evidence type="ECO:0000256" key="11">
    <source>
        <dbReference type="RuleBase" id="RU366047"/>
    </source>
</evidence>
<dbReference type="Gene3D" id="3.40.50.300">
    <property type="entry name" value="P-loop containing nucleotide triphosphate hydrolases"/>
    <property type="match status" value="1"/>
</dbReference>
<gene>
    <name evidence="13" type="ORF">Ae201684_017826</name>
</gene>
<evidence type="ECO:0000256" key="9">
    <source>
        <dbReference type="ARBA" id="ARBA00023175"/>
    </source>
</evidence>
<reference evidence="13 14" key="1">
    <citation type="submission" date="2019-07" db="EMBL/GenBank/DDBJ databases">
        <title>Genomics analysis of Aphanomyces spp. identifies a new class of oomycete effector associated with host adaptation.</title>
        <authorList>
            <person name="Gaulin E."/>
        </authorList>
    </citation>
    <scope>NUCLEOTIDE SEQUENCE [LARGE SCALE GENOMIC DNA]</scope>
    <source>
        <strain evidence="13 14">ATCC 201684</strain>
    </source>
</reference>
<evidence type="ECO:0000256" key="6">
    <source>
        <dbReference type="ARBA" id="ARBA00022741"/>
    </source>
</evidence>
<dbReference type="Proteomes" id="UP000481153">
    <property type="component" value="Unassembled WGS sequence"/>
</dbReference>
<dbReference type="InterPro" id="IPR027417">
    <property type="entry name" value="P-loop_NTPase"/>
</dbReference>
<keyword evidence="8 11" id="KW-0243">Dynein</keyword>
<keyword evidence="9 11" id="KW-0505">Motor protein</keyword>
<evidence type="ECO:0000256" key="7">
    <source>
        <dbReference type="ARBA" id="ARBA00022840"/>
    </source>
</evidence>
<accession>A0A6G0W7S0</accession>
<evidence type="ECO:0000256" key="4">
    <source>
        <dbReference type="ARBA" id="ARBA00022490"/>
    </source>
</evidence>
<evidence type="ECO:0000256" key="5">
    <source>
        <dbReference type="ARBA" id="ARBA00022701"/>
    </source>
</evidence>
<organism evidence="13 14">
    <name type="scientific">Aphanomyces euteiches</name>
    <dbReference type="NCBI Taxonomy" id="100861"/>
    <lineage>
        <taxon>Eukaryota</taxon>
        <taxon>Sar</taxon>
        <taxon>Stramenopiles</taxon>
        <taxon>Oomycota</taxon>
        <taxon>Saprolegniomycetes</taxon>
        <taxon>Saprolegniales</taxon>
        <taxon>Verrucalvaceae</taxon>
        <taxon>Aphanomyces</taxon>
    </lineage>
</organism>
<comment type="caution">
    <text evidence="13">The sequence shown here is derived from an EMBL/GenBank/DDBJ whole genome shotgun (WGS) entry which is preliminary data.</text>
</comment>
<keyword evidence="14" id="KW-1185">Reference proteome</keyword>
<keyword evidence="6 11" id="KW-0547">Nucleotide-binding</keyword>
<dbReference type="SUPFAM" id="SSF52540">
    <property type="entry name" value="P-loop containing nucleoside triphosphate hydrolases"/>
    <property type="match status" value="1"/>
</dbReference>
<dbReference type="GO" id="GO:0007018">
    <property type="term" value="P:microtubule-based movement"/>
    <property type="evidence" value="ECO:0007669"/>
    <property type="project" value="InterPro"/>
</dbReference>
<protein>
    <recommendedName>
        <fullName evidence="11">Dynein light intermediate chain</fullName>
    </recommendedName>
</protein>
<dbReference type="PANTHER" id="PTHR12688">
    <property type="entry name" value="DYNEIN LIGHT INTERMEDIATE CHAIN"/>
    <property type="match status" value="1"/>
</dbReference>
<keyword evidence="10 11" id="KW-0206">Cytoskeleton</keyword>
<dbReference type="GO" id="GO:0000226">
    <property type="term" value="P:microtubule cytoskeleton organization"/>
    <property type="evidence" value="ECO:0007669"/>
    <property type="project" value="TreeGrafter"/>
</dbReference>
<evidence type="ECO:0000256" key="2">
    <source>
        <dbReference type="ARBA" id="ARBA00006831"/>
    </source>
</evidence>
<keyword evidence="4 11" id="KW-0963">Cytoplasm</keyword>
<sequence length="445" mass="49360">MANLWQSLLRESSVRSPIPSTEILLLGGTEVGKSSILQRWQGAKPSSIERQIAVLPSDFTSFYVPTEDDPLCQFNVWSFNTDGLASELSLLSLSIDAQKLKQTVALVAVDASKPWTIKTTLEKVSTGFTQKFTRIQWLSTLHTVLQEKKASLNAAQADELDDATRKHWLHYVEPGQNAQSAASSAFLKDDDLPKTLPDGVLTHNLGIPVIVVVSKTDLTPEDTVKVDFVQYTVRQICLQYGAALCYTSSKTGTNCDVLKDYIMYRSHPQAFKFAQAAKLVDRNAIFVPSGYDSSDLIEQSLVGSQPRWQKNAAFDKLLSAPQDKTEDSALLHPEIRVDPNQVWLRKLEKAAGSGLADLQKSSVEASRRVEELAAARRLEMDTRSKEKVDVAKKETKDVNPKHLANFFNNLLSRPDKQKSGRLGAGDKAKSAKDVKELAEEELKKM</sequence>
<keyword evidence="5 11" id="KW-0493">Microtubule</keyword>
<keyword evidence="7 11" id="KW-0067">ATP-binding</keyword>
<dbReference type="GO" id="GO:0005524">
    <property type="term" value="F:ATP binding"/>
    <property type="evidence" value="ECO:0007669"/>
    <property type="project" value="UniProtKB-KW"/>
</dbReference>
<feature type="region of interest" description="Disordered" evidence="12">
    <location>
        <begin position="408"/>
        <end position="445"/>
    </location>
</feature>
<dbReference type="GO" id="GO:0005874">
    <property type="term" value="C:microtubule"/>
    <property type="evidence" value="ECO:0007669"/>
    <property type="project" value="UniProtKB-KW"/>
</dbReference>
<name>A0A6G0W7S0_9STRA</name>
<keyword evidence="3 11" id="KW-0813">Transport</keyword>
<comment type="function">
    <text evidence="11">Acts as one of several non-catalytic accessory components of the cytoplasmic dynein 1 complex that are thought to be involved in linking dynein to cargos and to adapter proteins that regulate dynein function. Cytoplasmic dynein 1 acts as a motor for the intracellular retrograde motility of vesicles and organelles along microtubules. May play a role in binding dynein to membranous organelles or chromosomes.</text>
</comment>
<dbReference type="InterPro" id="IPR022780">
    <property type="entry name" value="Dynein_light_int_chain"/>
</dbReference>
<evidence type="ECO:0000256" key="12">
    <source>
        <dbReference type="SAM" id="MobiDB-lite"/>
    </source>
</evidence>
<proteinExistence type="inferred from homology"/>
<comment type="subcellular location">
    <subcellularLocation>
        <location evidence="1 11">Cytoplasm</location>
        <location evidence="1 11">Cytoskeleton</location>
    </subcellularLocation>
</comment>
<dbReference type="PANTHER" id="PTHR12688:SF0">
    <property type="entry name" value="DYNEIN LIGHT INTERMEDIATE CHAIN"/>
    <property type="match status" value="1"/>
</dbReference>
<evidence type="ECO:0000313" key="13">
    <source>
        <dbReference type="EMBL" id="KAF0723208.1"/>
    </source>
</evidence>
<dbReference type="InterPro" id="IPR008467">
    <property type="entry name" value="Dynein1_light_intermed_chain"/>
</dbReference>